<dbReference type="VEuPathDB" id="FungiDB:CPAG_00227"/>
<dbReference type="InterPro" id="IPR011009">
    <property type="entry name" value="Kinase-like_dom_sf"/>
</dbReference>
<proteinExistence type="predicted"/>
<dbReference type="EMBL" id="DS268109">
    <property type="protein sequence ID" value="KMM63874.1"/>
    <property type="molecule type" value="Genomic_DNA"/>
</dbReference>
<dbReference type="InterPro" id="IPR000719">
    <property type="entry name" value="Prot_kinase_dom"/>
</dbReference>
<reference evidence="2 3" key="1">
    <citation type="submission" date="2007-06" db="EMBL/GenBank/DDBJ databases">
        <title>The Genome Sequence of Coccidioides posadasii RMSCC_3488.</title>
        <authorList>
            <consortium name="Coccidioides Genome Resources Consortium"/>
            <consortium name="The Broad Institute Genome Sequencing Platform"/>
            <person name="Henn M.R."/>
            <person name="Sykes S."/>
            <person name="Young S."/>
            <person name="Jaffe D."/>
            <person name="Berlin A."/>
            <person name="Alvarez P."/>
            <person name="Butler J."/>
            <person name="Gnerre S."/>
            <person name="Grabherr M."/>
            <person name="Mauceli E."/>
            <person name="Brockman W."/>
            <person name="Kodira C."/>
            <person name="Alvarado L."/>
            <person name="Zeng Q."/>
            <person name="Crawford M."/>
            <person name="Antoine C."/>
            <person name="Devon K."/>
            <person name="Galgiani J."/>
            <person name="Orsborn K."/>
            <person name="Lewis M.L."/>
            <person name="Nusbaum C."/>
            <person name="Galagan J."/>
            <person name="Birren B."/>
        </authorList>
    </citation>
    <scope>NUCLEOTIDE SEQUENCE [LARGE SCALE GENOMIC DNA]</scope>
    <source>
        <strain evidence="2 3">RMSCC 3488</strain>
    </source>
</reference>
<protein>
    <recommendedName>
        <fullName evidence="1">Protein kinase domain-containing protein</fullName>
    </recommendedName>
</protein>
<organism evidence="2 3">
    <name type="scientific">Coccidioides posadasii RMSCC 3488</name>
    <dbReference type="NCBI Taxonomy" id="454284"/>
    <lineage>
        <taxon>Eukaryota</taxon>
        <taxon>Fungi</taxon>
        <taxon>Dikarya</taxon>
        <taxon>Ascomycota</taxon>
        <taxon>Pezizomycotina</taxon>
        <taxon>Eurotiomycetes</taxon>
        <taxon>Eurotiomycetidae</taxon>
        <taxon>Onygenales</taxon>
        <taxon>Onygenaceae</taxon>
        <taxon>Coccidioides</taxon>
    </lineage>
</organism>
<dbReference type="Gene3D" id="3.30.200.20">
    <property type="entry name" value="Phosphorylase Kinase, domain 1"/>
    <property type="match status" value="1"/>
</dbReference>
<gene>
    <name evidence="2" type="ORF">CPAG_00227</name>
</gene>
<dbReference type="AlphaFoldDB" id="A0A0J6F4H6"/>
<evidence type="ECO:0000259" key="1">
    <source>
        <dbReference type="PROSITE" id="PS50011"/>
    </source>
</evidence>
<dbReference type="GO" id="GO:0005524">
    <property type="term" value="F:ATP binding"/>
    <property type="evidence" value="ECO:0007669"/>
    <property type="project" value="InterPro"/>
</dbReference>
<dbReference type="Proteomes" id="UP000054567">
    <property type="component" value="Unassembled WGS sequence"/>
</dbReference>
<evidence type="ECO:0000313" key="3">
    <source>
        <dbReference type="Proteomes" id="UP000054567"/>
    </source>
</evidence>
<reference evidence="3" key="3">
    <citation type="journal article" date="2010" name="Genome Res.">
        <title>Population genomic sequencing of Coccidioides fungi reveals recent hybridization and transposon control.</title>
        <authorList>
            <person name="Neafsey D.E."/>
            <person name="Barker B.M."/>
            <person name="Sharpton T.J."/>
            <person name="Stajich J.E."/>
            <person name="Park D.J."/>
            <person name="Whiston E."/>
            <person name="Hung C.-Y."/>
            <person name="McMahan C."/>
            <person name="White J."/>
            <person name="Sykes S."/>
            <person name="Heiman D."/>
            <person name="Young S."/>
            <person name="Zeng Q."/>
            <person name="Abouelleil A."/>
            <person name="Aftuck L."/>
            <person name="Bessette D."/>
            <person name="Brown A."/>
            <person name="FitzGerald M."/>
            <person name="Lui A."/>
            <person name="Macdonald J.P."/>
            <person name="Priest M."/>
            <person name="Orbach M.J."/>
            <person name="Galgiani J.N."/>
            <person name="Kirkland T.N."/>
            <person name="Cole G.T."/>
            <person name="Birren B.W."/>
            <person name="Henn M.R."/>
            <person name="Taylor J.W."/>
            <person name="Rounsley S.D."/>
        </authorList>
    </citation>
    <scope>NUCLEOTIDE SEQUENCE [LARGE SCALE GENOMIC DNA]</scope>
    <source>
        <strain evidence="3">RMSCC 3488</strain>
    </source>
</reference>
<feature type="domain" description="Protein kinase" evidence="1">
    <location>
        <begin position="1"/>
        <end position="158"/>
    </location>
</feature>
<dbReference type="OrthoDB" id="1668230at2759"/>
<accession>A0A0J6F4H6</accession>
<dbReference type="SUPFAM" id="SSF56112">
    <property type="entry name" value="Protein kinase-like (PK-like)"/>
    <property type="match status" value="1"/>
</dbReference>
<reference evidence="3" key="2">
    <citation type="journal article" date="2009" name="Genome Res.">
        <title>Comparative genomic analyses of the human fungal pathogens Coccidioides and their relatives.</title>
        <authorList>
            <person name="Sharpton T.J."/>
            <person name="Stajich J.E."/>
            <person name="Rounsley S.D."/>
            <person name="Gardner M.J."/>
            <person name="Wortman J.R."/>
            <person name="Jordar V.S."/>
            <person name="Maiti R."/>
            <person name="Kodira C.D."/>
            <person name="Neafsey D.E."/>
            <person name="Zeng Q."/>
            <person name="Hung C.-Y."/>
            <person name="McMahan C."/>
            <person name="Muszewska A."/>
            <person name="Grynberg M."/>
            <person name="Mandel M.A."/>
            <person name="Kellner E.M."/>
            <person name="Barker B.M."/>
            <person name="Galgiani J.N."/>
            <person name="Orbach M.J."/>
            <person name="Kirkland T.N."/>
            <person name="Cole G.T."/>
            <person name="Henn M.R."/>
            <person name="Birren B.W."/>
            <person name="Taylor J.W."/>
        </authorList>
    </citation>
    <scope>NUCLEOTIDE SEQUENCE [LARGE SCALE GENOMIC DNA]</scope>
    <source>
        <strain evidence="3">RMSCC 3488</strain>
    </source>
</reference>
<dbReference type="PROSITE" id="PS50011">
    <property type="entry name" value="PROTEIN_KINASE_DOM"/>
    <property type="match status" value="1"/>
</dbReference>
<dbReference type="Gene3D" id="1.10.510.10">
    <property type="entry name" value="Transferase(Phosphotransferase) domain 1"/>
    <property type="match status" value="1"/>
</dbReference>
<dbReference type="Pfam" id="PF00069">
    <property type="entry name" value="Pkinase"/>
    <property type="match status" value="1"/>
</dbReference>
<dbReference type="GO" id="GO:0004672">
    <property type="term" value="F:protein kinase activity"/>
    <property type="evidence" value="ECO:0007669"/>
    <property type="project" value="InterPro"/>
</dbReference>
<name>A0A0J6F4H6_COCPO</name>
<sequence>MSSETPVVAVYQPGLLEVGWTGVICMTNNSYIVKYPKASSGHNTYNKIHLEQMVTERQIYECLSPHEGIIPYDKPYDDEGVIRLTYTNQCDLEKYIPAHNMPSQSFCAAWVRSLINTFYHIYTHKALHQDVKLNNIFIYHNCVKITDFAALPMVLSSH</sequence>
<evidence type="ECO:0000313" key="2">
    <source>
        <dbReference type="EMBL" id="KMM63874.1"/>
    </source>
</evidence>